<gene>
    <name evidence="1" type="ORF">ERS007739_01010</name>
</gene>
<dbReference type="Proteomes" id="UP000039021">
    <property type="component" value="Unassembled WGS sequence"/>
</dbReference>
<protein>
    <submittedName>
        <fullName evidence="1">Uncharacterized protein</fullName>
    </submittedName>
</protein>
<name>A0A916L916_MYCTX</name>
<proteinExistence type="predicted"/>
<evidence type="ECO:0000313" key="1">
    <source>
        <dbReference type="EMBL" id="COX28794.1"/>
    </source>
</evidence>
<reference evidence="2" key="1">
    <citation type="submission" date="2015-03" db="EMBL/GenBank/DDBJ databases">
        <authorList>
            <consortium name="Pathogen Informatics"/>
        </authorList>
    </citation>
    <scope>NUCLEOTIDE SEQUENCE [LARGE SCALE GENOMIC DNA]</scope>
    <source>
        <strain evidence="2">N09902308</strain>
    </source>
</reference>
<evidence type="ECO:0000313" key="2">
    <source>
        <dbReference type="Proteomes" id="UP000039021"/>
    </source>
</evidence>
<dbReference type="EMBL" id="CSBK01000344">
    <property type="protein sequence ID" value="COX28794.1"/>
    <property type="molecule type" value="Genomic_DNA"/>
</dbReference>
<sequence length="36" mass="4027">MMRSIAATIAVNELNRMCRSATNGRTGSSWIRSRVE</sequence>
<accession>A0A916L916</accession>
<dbReference type="AlphaFoldDB" id="A0A916L916"/>
<organism evidence="1 2">
    <name type="scientific">Mycobacterium tuberculosis</name>
    <dbReference type="NCBI Taxonomy" id="1773"/>
    <lineage>
        <taxon>Bacteria</taxon>
        <taxon>Bacillati</taxon>
        <taxon>Actinomycetota</taxon>
        <taxon>Actinomycetes</taxon>
        <taxon>Mycobacteriales</taxon>
        <taxon>Mycobacteriaceae</taxon>
        <taxon>Mycobacterium</taxon>
        <taxon>Mycobacterium tuberculosis complex</taxon>
    </lineage>
</organism>
<comment type="caution">
    <text evidence="1">The sequence shown here is derived from an EMBL/GenBank/DDBJ whole genome shotgun (WGS) entry which is preliminary data.</text>
</comment>